<evidence type="ECO:0000256" key="1">
    <source>
        <dbReference type="SAM" id="Phobius"/>
    </source>
</evidence>
<proteinExistence type="predicted"/>
<evidence type="ECO:0000313" key="2">
    <source>
        <dbReference type="EMBL" id="WUM19369.1"/>
    </source>
</evidence>
<dbReference type="KEGG" id="whr:OG579_16920"/>
<gene>
    <name evidence="2" type="ORF">OG579_16920</name>
</gene>
<dbReference type="RefSeq" id="WP_328856878.1">
    <property type="nucleotide sequence ID" value="NZ_CP108021.1"/>
</dbReference>
<keyword evidence="1" id="KW-0812">Transmembrane</keyword>
<protein>
    <submittedName>
        <fullName evidence="2">Uncharacterized protein</fullName>
    </submittedName>
</protein>
<keyword evidence="1" id="KW-0472">Membrane</keyword>
<dbReference type="Proteomes" id="UP001432128">
    <property type="component" value="Chromosome"/>
</dbReference>
<sequence>MSGVVWSTYTAARRHPVLAFLAAVMVLGVITHYWVATLIVVVLGVAGAVVIGRRRHRARRDAKLIAGADRSLAIARQHGLAALLDTDPEPQL</sequence>
<keyword evidence="3" id="KW-1185">Reference proteome</keyword>
<accession>A0AAU4K004</accession>
<reference evidence="2 3" key="1">
    <citation type="submission" date="2022-10" db="EMBL/GenBank/DDBJ databases">
        <title>The complete genomes of actinobacterial strains from the NBC collection.</title>
        <authorList>
            <person name="Joergensen T.S."/>
            <person name="Alvarez Arevalo M."/>
            <person name="Sterndorff E.B."/>
            <person name="Faurdal D."/>
            <person name="Vuksanovic O."/>
            <person name="Mourched A.-S."/>
            <person name="Charusanti P."/>
            <person name="Shaw S."/>
            <person name="Blin K."/>
            <person name="Weber T."/>
        </authorList>
    </citation>
    <scope>NUCLEOTIDE SEQUENCE [LARGE SCALE GENOMIC DNA]</scope>
    <source>
        <strain evidence="2 3">NBC_00319</strain>
    </source>
</reference>
<organism evidence="2 3">
    <name type="scientific">Williamsia herbipolensis</name>
    <dbReference type="NCBI Taxonomy" id="1603258"/>
    <lineage>
        <taxon>Bacteria</taxon>
        <taxon>Bacillati</taxon>
        <taxon>Actinomycetota</taxon>
        <taxon>Actinomycetes</taxon>
        <taxon>Mycobacteriales</taxon>
        <taxon>Nocardiaceae</taxon>
        <taxon>Williamsia</taxon>
    </lineage>
</organism>
<evidence type="ECO:0000313" key="3">
    <source>
        <dbReference type="Proteomes" id="UP001432128"/>
    </source>
</evidence>
<feature type="transmembrane region" description="Helical" evidence="1">
    <location>
        <begin position="20"/>
        <end position="51"/>
    </location>
</feature>
<dbReference type="AlphaFoldDB" id="A0AAU4K004"/>
<dbReference type="EMBL" id="CP108021">
    <property type="protein sequence ID" value="WUM19369.1"/>
    <property type="molecule type" value="Genomic_DNA"/>
</dbReference>
<keyword evidence="1" id="KW-1133">Transmembrane helix</keyword>
<name>A0AAU4K004_9NOCA</name>